<dbReference type="Proteomes" id="UP000054018">
    <property type="component" value="Unassembled WGS sequence"/>
</dbReference>
<evidence type="ECO:0000313" key="2">
    <source>
        <dbReference type="Proteomes" id="UP000054018"/>
    </source>
</evidence>
<evidence type="ECO:0008006" key="3">
    <source>
        <dbReference type="Google" id="ProtNLM"/>
    </source>
</evidence>
<dbReference type="EMBL" id="KN833783">
    <property type="protein sequence ID" value="KIK19457.1"/>
    <property type="molecule type" value="Genomic_DNA"/>
</dbReference>
<dbReference type="Gene3D" id="1.20.1280.50">
    <property type="match status" value="1"/>
</dbReference>
<accession>A0A0C9ZAG7</accession>
<dbReference type="HOGENOM" id="CLU_111684_0_0_1"/>
<reference evidence="2" key="2">
    <citation type="submission" date="2015-01" db="EMBL/GenBank/DDBJ databases">
        <title>Evolutionary Origins and Diversification of the Mycorrhizal Mutualists.</title>
        <authorList>
            <consortium name="DOE Joint Genome Institute"/>
            <consortium name="Mycorrhizal Genomics Consortium"/>
            <person name="Kohler A."/>
            <person name="Kuo A."/>
            <person name="Nagy L.G."/>
            <person name="Floudas D."/>
            <person name="Copeland A."/>
            <person name="Barry K.W."/>
            <person name="Cichocki N."/>
            <person name="Veneault-Fourrey C."/>
            <person name="LaButti K."/>
            <person name="Lindquist E.A."/>
            <person name="Lipzen A."/>
            <person name="Lundell T."/>
            <person name="Morin E."/>
            <person name="Murat C."/>
            <person name="Riley R."/>
            <person name="Ohm R."/>
            <person name="Sun H."/>
            <person name="Tunlid A."/>
            <person name="Henrissat B."/>
            <person name="Grigoriev I.V."/>
            <person name="Hibbett D.S."/>
            <person name="Martin F."/>
        </authorList>
    </citation>
    <scope>NUCLEOTIDE SEQUENCE [LARGE SCALE GENOMIC DNA]</scope>
    <source>
        <strain evidence="2">441</strain>
    </source>
</reference>
<dbReference type="InterPro" id="IPR036047">
    <property type="entry name" value="F-box-like_dom_sf"/>
</dbReference>
<sequence length="215" mass="24673">MDEPAMMRAELARLDEGERKLVKQLSDIRAAAAAQKKRLDELIRARKPSIQRLPVEMLSSVLHFALCGPNPSRKETLSRVSRHWRDTILDQPNFWSTIEIDGRGSLSHVRGHLEKSCEAPLDIIIQGDWFNANDTIREGLDLLVPYANRWQSLFINAWTDMPRPVPQFILDCIGATKFPSLRYLKLRLRFRHNHPSPHPMPAYSRSNTGQIVTFG</sequence>
<dbReference type="OrthoDB" id="2653019at2759"/>
<dbReference type="SUPFAM" id="SSF81383">
    <property type="entry name" value="F-box domain"/>
    <property type="match status" value="1"/>
</dbReference>
<evidence type="ECO:0000313" key="1">
    <source>
        <dbReference type="EMBL" id="KIK19457.1"/>
    </source>
</evidence>
<gene>
    <name evidence="1" type="ORF">PISMIDRAFT_625049</name>
</gene>
<organism evidence="1 2">
    <name type="scientific">Pisolithus microcarpus 441</name>
    <dbReference type="NCBI Taxonomy" id="765257"/>
    <lineage>
        <taxon>Eukaryota</taxon>
        <taxon>Fungi</taxon>
        <taxon>Dikarya</taxon>
        <taxon>Basidiomycota</taxon>
        <taxon>Agaricomycotina</taxon>
        <taxon>Agaricomycetes</taxon>
        <taxon>Agaricomycetidae</taxon>
        <taxon>Boletales</taxon>
        <taxon>Sclerodermatineae</taxon>
        <taxon>Pisolithaceae</taxon>
        <taxon>Pisolithus</taxon>
    </lineage>
</organism>
<name>A0A0C9ZAG7_9AGAM</name>
<dbReference type="STRING" id="765257.A0A0C9ZAG7"/>
<protein>
    <recommendedName>
        <fullName evidence="3">F-box domain-containing protein</fullName>
    </recommendedName>
</protein>
<keyword evidence="2" id="KW-1185">Reference proteome</keyword>
<proteinExistence type="predicted"/>
<dbReference type="AlphaFoldDB" id="A0A0C9ZAG7"/>
<reference evidence="1 2" key="1">
    <citation type="submission" date="2014-04" db="EMBL/GenBank/DDBJ databases">
        <authorList>
            <consortium name="DOE Joint Genome Institute"/>
            <person name="Kuo A."/>
            <person name="Kohler A."/>
            <person name="Costa M.D."/>
            <person name="Nagy L.G."/>
            <person name="Floudas D."/>
            <person name="Copeland A."/>
            <person name="Barry K.W."/>
            <person name="Cichocki N."/>
            <person name="Veneault-Fourrey C."/>
            <person name="LaButti K."/>
            <person name="Lindquist E.A."/>
            <person name="Lipzen A."/>
            <person name="Lundell T."/>
            <person name="Morin E."/>
            <person name="Murat C."/>
            <person name="Sun H."/>
            <person name="Tunlid A."/>
            <person name="Henrissat B."/>
            <person name="Grigoriev I.V."/>
            <person name="Hibbett D.S."/>
            <person name="Martin F."/>
            <person name="Nordberg H.P."/>
            <person name="Cantor M.N."/>
            <person name="Hua S.X."/>
        </authorList>
    </citation>
    <scope>NUCLEOTIDE SEQUENCE [LARGE SCALE GENOMIC DNA]</scope>
    <source>
        <strain evidence="1 2">441</strain>
    </source>
</reference>